<name>A0A2V2NBV5_9EURY</name>
<sequence>MTDELVEITIAASPSLVETLDAAAELMEMSREDMVLKILTRWEKEQTLPLHGKDKLCNIIPGI</sequence>
<dbReference type="RefSeq" id="WP_109967107.1">
    <property type="nucleotide sequence ID" value="NZ_CP176093.1"/>
</dbReference>
<dbReference type="Proteomes" id="UP000245657">
    <property type="component" value="Unassembled WGS sequence"/>
</dbReference>
<dbReference type="EMBL" id="QGMY01000002">
    <property type="protein sequence ID" value="PWR73827.1"/>
    <property type="molecule type" value="Genomic_DNA"/>
</dbReference>
<evidence type="ECO:0000313" key="1">
    <source>
        <dbReference type="EMBL" id="PWR73827.1"/>
    </source>
</evidence>
<protein>
    <submittedName>
        <fullName evidence="1">Uncharacterized protein</fullName>
    </submittedName>
</protein>
<comment type="caution">
    <text evidence="1">The sequence shown here is derived from an EMBL/GenBank/DDBJ whole genome shotgun (WGS) entry which is preliminary data.</text>
</comment>
<organism evidence="1 2">
    <name type="scientific">Methanospirillum lacunae</name>
    <dbReference type="NCBI Taxonomy" id="668570"/>
    <lineage>
        <taxon>Archaea</taxon>
        <taxon>Methanobacteriati</taxon>
        <taxon>Methanobacteriota</taxon>
        <taxon>Stenosarchaea group</taxon>
        <taxon>Methanomicrobia</taxon>
        <taxon>Methanomicrobiales</taxon>
        <taxon>Methanospirillaceae</taxon>
        <taxon>Methanospirillum</taxon>
    </lineage>
</organism>
<proteinExistence type="predicted"/>
<reference evidence="1 2" key="1">
    <citation type="submission" date="2018-05" db="EMBL/GenBank/DDBJ databases">
        <title>Draft genome of Methanospirillum lacunae Ki8-1.</title>
        <authorList>
            <person name="Dueholm M.S."/>
            <person name="Nielsen P.H."/>
            <person name="Bakmann L.F."/>
            <person name="Otzen D.E."/>
        </authorList>
    </citation>
    <scope>NUCLEOTIDE SEQUENCE [LARGE SCALE GENOMIC DNA]</scope>
    <source>
        <strain evidence="1 2">Ki8-1</strain>
    </source>
</reference>
<evidence type="ECO:0000313" key="2">
    <source>
        <dbReference type="Proteomes" id="UP000245657"/>
    </source>
</evidence>
<keyword evidence="2" id="KW-1185">Reference proteome</keyword>
<dbReference type="GeneID" id="97549157"/>
<accession>A0A2V2NBV5</accession>
<gene>
    <name evidence="1" type="ORF">DK846_01265</name>
</gene>
<dbReference type="AlphaFoldDB" id="A0A2V2NBV5"/>